<keyword evidence="9" id="KW-1185">Reference proteome</keyword>
<dbReference type="PANTHER" id="PTHR37534:SF11">
    <property type="entry name" value="ZN(II)2CYS6 TRANSCRIPTION FACTOR (EUROFUNG)"/>
    <property type="match status" value="1"/>
</dbReference>
<dbReference type="OrthoDB" id="39175at2759"/>
<evidence type="ECO:0000256" key="5">
    <source>
        <dbReference type="ARBA" id="ARBA00023242"/>
    </source>
</evidence>
<organism evidence="8 9">
    <name type="scientific">Aspergillus sydowii CBS 593.65</name>
    <dbReference type="NCBI Taxonomy" id="1036612"/>
    <lineage>
        <taxon>Eukaryota</taxon>
        <taxon>Fungi</taxon>
        <taxon>Dikarya</taxon>
        <taxon>Ascomycota</taxon>
        <taxon>Pezizomycotina</taxon>
        <taxon>Eurotiomycetes</taxon>
        <taxon>Eurotiomycetidae</taxon>
        <taxon>Eurotiales</taxon>
        <taxon>Aspergillaceae</taxon>
        <taxon>Aspergillus</taxon>
        <taxon>Aspergillus subgen. Nidulantes</taxon>
    </lineage>
</organism>
<dbReference type="InterPro" id="IPR036864">
    <property type="entry name" value="Zn2-C6_fun-type_DNA-bd_sf"/>
</dbReference>
<keyword evidence="2" id="KW-0805">Transcription regulation</keyword>
<evidence type="ECO:0000313" key="9">
    <source>
        <dbReference type="Proteomes" id="UP000184356"/>
    </source>
</evidence>
<dbReference type="Pfam" id="PF00172">
    <property type="entry name" value="Zn_clus"/>
    <property type="match status" value="1"/>
</dbReference>
<feature type="region of interest" description="Disordered" evidence="6">
    <location>
        <begin position="325"/>
        <end position="355"/>
    </location>
</feature>
<evidence type="ECO:0000259" key="7">
    <source>
        <dbReference type="PROSITE" id="PS50048"/>
    </source>
</evidence>
<dbReference type="PROSITE" id="PS00463">
    <property type="entry name" value="ZN2_CY6_FUNGAL_1"/>
    <property type="match status" value="1"/>
</dbReference>
<accession>A0A1L9TWC5</accession>
<evidence type="ECO:0000256" key="2">
    <source>
        <dbReference type="ARBA" id="ARBA00023015"/>
    </source>
</evidence>
<gene>
    <name evidence="8" type="ORF">ASPSYDRAFT_38310</name>
</gene>
<dbReference type="Pfam" id="PF11951">
    <property type="entry name" value="Fungal_trans_2"/>
    <property type="match status" value="1"/>
</dbReference>
<dbReference type="GO" id="GO:0000981">
    <property type="term" value="F:DNA-binding transcription factor activity, RNA polymerase II-specific"/>
    <property type="evidence" value="ECO:0007669"/>
    <property type="project" value="InterPro"/>
</dbReference>
<sequence>MNQRIFSLPPQRPRRRPVHKSFSGCATCKARKIKCDETRPCCARCKERGLSCPGTATKPKIRWSTKHEKYQAKKSPATDGIELGLSMADSEEISLSSPVAELGREREQGRDSTNDLDLSDDALGVLHTEHGILQILEEGEGSPNAHALSLDNIISESIPSELSDTQSELVGAYFAIVCPIFSTFDSEQNLFRTFVSQRWQSSISMFYAIMSMAAAKLTRTSPDMKLQALQYQSLALSNLYSDVCGASGWTTELLFVVLMLGLSTSWHDITDLGIAHLKAMQAAVLDGAVQRSCDQQILGFFRNSVVYWEMVVCSVNDEVSVHDYSKVDDTHPQPQPDGQTLNQSQSQSQSQTQTQISRIMPHPWAGVASAPQELFARVARHIRQVRSFSSGNALSPDTFLESLNSLEGEIWRLELPKLHEIANTGDLNTPAIHHLLLAEAYMFATLYQLYYAFPSRREKCLKWMEELTTGVRIGHSSSWAEQQARSWPASLLRGPSSKRWVDFLGRNIIMRLEQIQINSGTSCVHSLLLLVGSGSLAVTTEVGDSTGTSIGSDETAEILRTRQFVLDRLSQISDSILSEPISQVKLVVVEMFKRLDVGVDVFWMDILHSMGVVTIIG</sequence>
<evidence type="ECO:0000256" key="4">
    <source>
        <dbReference type="ARBA" id="ARBA00023163"/>
    </source>
</evidence>
<dbReference type="CDD" id="cd00067">
    <property type="entry name" value="GAL4"/>
    <property type="match status" value="1"/>
</dbReference>
<proteinExistence type="predicted"/>
<dbReference type="GeneID" id="63761770"/>
<keyword evidence="4" id="KW-0804">Transcription</keyword>
<reference evidence="9" key="1">
    <citation type="journal article" date="2017" name="Genome Biol.">
        <title>Comparative genomics reveals high biological diversity and specific adaptations in the industrially and medically important fungal genus Aspergillus.</title>
        <authorList>
            <person name="de Vries R.P."/>
            <person name="Riley R."/>
            <person name="Wiebenga A."/>
            <person name="Aguilar-Osorio G."/>
            <person name="Amillis S."/>
            <person name="Uchima C.A."/>
            <person name="Anderluh G."/>
            <person name="Asadollahi M."/>
            <person name="Askin M."/>
            <person name="Barry K."/>
            <person name="Battaglia E."/>
            <person name="Bayram O."/>
            <person name="Benocci T."/>
            <person name="Braus-Stromeyer S.A."/>
            <person name="Caldana C."/>
            <person name="Canovas D."/>
            <person name="Cerqueira G.C."/>
            <person name="Chen F."/>
            <person name="Chen W."/>
            <person name="Choi C."/>
            <person name="Clum A."/>
            <person name="Dos Santos R.A."/>
            <person name="Damasio A.R."/>
            <person name="Diallinas G."/>
            <person name="Emri T."/>
            <person name="Fekete E."/>
            <person name="Flipphi M."/>
            <person name="Freyberg S."/>
            <person name="Gallo A."/>
            <person name="Gournas C."/>
            <person name="Habgood R."/>
            <person name="Hainaut M."/>
            <person name="Harispe M.L."/>
            <person name="Henrissat B."/>
            <person name="Hilden K.S."/>
            <person name="Hope R."/>
            <person name="Hossain A."/>
            <person name="Karabika E."/>
            <person name="Karaffa L."/>
            <person name="Karanyi Z."/>
            <person name="Krasevec N."/>
            <person name="Kuo A."/>
            <person name="Kusch H."/>
            <person name="LaButti K."/>
            <person name="Lagendijk E.L."/>
            <person name="Lapidus A."/>
            <person name="Levasseur A."/>
            <person name="Lindquist E."/>
            <person name="Lipzen A."/>
            <person name="Logrieco A.F."/>
            <person name="MacCabe A."/>
            <person name="Maekelae M.R."/>
            <person name="Malavazi I."/>
            <person name="Melin P."/>
            <person name="Meyer V."/>
            <person name="Mielnichuk N."/>
            <person name="Miskei M."/>
            <person name="Molnar A.P."/>
            <person name="Mule G."/>
            <person name="Ngan C.Y."/>
            <person name="Orejas M."/>
            <person name="Orosz E."/>
            <person name="Ouedraogo J.P."/>
            <person name="Overkamp K.M."/>
            <person name="Park H.-S."/>
            <person name="Perrone G."/>
            <person name="Piumi F."/>
            <person name="Punt P.J."/>
            <person name="Ram A.F."/>
            <person name="Ramon A."/>
            <person name="Rauscher S."/>
            <person name="Record E."/>
            <person name="Riano-Pachon D.M."/>
            <person name="Robert V."/>
            <person name="Roehrig J."/>
            <person name="Ruller R."/>
            <person name="Salamov A."/>
            <person name="Salih N.S."/>
            <person name="Samson R.A."/>
            <person name="Sandor E."/>
            <person name="Sanguinetti M."/>
            <person name="Schuetze T."/>
            <person name="Sepcic K."/>
            <person name="Shelest E."/>
            <person name="Sherlock G."/>
            <person name="Sophianopoulou V."/>
            <person name="Squina F.M."/>
            <person name="Sun H."/>
            <person name="Susca A."/>
            <person name="Todd R.B."/>
            <person name="Tsang A."/>
            <person name="Unkles S.E."/>
            <person name="van de Wiele N."/>
            <person name="van Rossen-Uffink D."/>
            <person name="Oliveira J.V."/>
            <person name="Vesth T.C."/>
            <person name="Visser J."/>
            <person name="Yu J.-H."/>
            <person name="Zhou M."/>
            <person name="Andersen M.R."/>
            <person name="Archer D.B."/>
            <person name="Baker S.E."/>
            <person name="Benoit I."/>
            <person name="Brakhage A.A."/>
            <person name="Braus G.H."/>
            <person name="Fischer R."/>
            <person name="Frisvad J.C."/>
            <person name="Goldman G.H."/>
            <person name="Houbraken J."/>
            <person name="Oakley B."/>
            <person name="Pocsi I."/>
            <person name="Scazzocchio C."/>
            <person name="Seiboth B."/>
            <person name="vanKuyk P.A."/>
            <person name="Wortman J."/>
            <person name="Dyer P.S."/>
            <person name="Grigoriev I.V."/>
        </authorList>
    </citation>
    <scope>NUCLEOTIDE SEQUENCE [LARGE SCALE GENOMIC DNA]</scope>
    <source>
        <strain evidence="9">CBS 593.65</strain>
    </source>
</reference>
<dbReference type="Proteomes" id="UP000184356">
    <property type="component" value="Unassembled WGS sequence"/>
</dbReference>
<evidence type="ECO:0000256" key="3">
    <source>
        <dbReference type="ARBA" id="ARBA00023125"/>
    </source>
</evidence>
<dbReference type="InterPro" id="IPR021858">
    <property type="entry name" value="Fun_TF"/>
</dbReference>
<dbReference type="GO" id="GO:0000976">
    <property type="term" value="F:transcription cis-regulatory region binding"/>
    <property type="evidence" value="ECO:0007669"/>
    <property type="project" value="TreeGrafter"/>
</dbReference>
<name>A0A1L9TWC5_9EURO</name>
<protein>
    <recommendedName>
        <fullName evidence="7">Zn(2)-C6 fungal-type domain-containing protein</fullName>
    </recommendedName>
</protein>
<keyword evidence="3" id="KW-0238">DNA-binding</keyword>
<keyword evidence="5" id="KW-0539">Nucleus</keyword>
<dbReference type="GO" id="GO:0008270">
    <property type="term" value="F:zinc ion binding"/>
    <property type="evidence" value="ECO:0007669"/>
    <property type="project" value="InterPro"/>
</dbReference>
<dbReference type="Gene3D" id="4.10.240.10">
    <property type="entry name" value="Zn(2)-C6 fungal-type DNA-binding domain"/>
    <property type="match status" value="1"/>
</dbReference>
<dbReference type="SUPFAM" id="SSF57701">
    <property type="entry name" value="Zn2/Cys6 DNA-binding domain"/>
    <property type="match status" value="1"/>
</dbReference>
<dbReference type="GO" id="GO:0045944">
    <property type="term" value="P:positive regulation of transcription by RNA polymerase II"/>
    <property type="evidence" value="ECO:0007669"/>
    <property type="project" value="TreeGrafter"/>
</dbReference>
<dbReference type="PRINTS" id="PR00755">
    <property type="entry name" value="AFLATOXINBRP"/>
</dbReference>
<feature type="compositionally biased region" description="Low complexity" evidence="6">
    <location>
        <begin position="343"/>
        <end position="355"/>
    </location>
</feature>
<dbReference type="GO" id="GO:0005634">
    <property type="term" value="C:nucleus"/>
    <property type="evidence" value="ECO:0007669"/>
    <property type="project" value="UniProtKB-SubCell"/>
</dbReference>
<feature type="domain" description="Zn(2)-C6 fungal-type" evidence="7">
    <location>
        <begin position="24"/>
        <end position="52"/>
    </location>
</feature>
<feature type="region of interest" description="Disordered" evidence="6">
    <location>
        <begin position="96"/>
        <end position="115"/>
    </location>
</feature>
<dbReference type="EMBL" id="KV878582">
    <property type="protein sequence ID" value="OJJ63692.1"/>
    <property type="molecule type" value="Genomic_DNA"/>
</dbReference>
<dbReference type="STRING" id="1036612.A0A1L9TWC5"/>
<evidence type="ECO:0000256" key="6">
    <source>
        <dbReference type="SAM" id="MobiDB-lite"/>
    </source>
</evidence>
<dbReference type="RefSeq" id="XP_040707498.1">
    <property type="nucleotide sequence ID" value="XM_040845697.1"/>
</dbReference>
<evidence type="ECO:0000313" key="8">
    <source>
        <dbReference type="EMBL" id="OJJ63692.1"/>
    </source>
</evidence>
<dbReference type="InterPro" id="IPR001138">
    <property type="entry name" value="Zn2Cys6_DnaBD"/>
</dbReference>
<evidence type="ECO:0000256" key="1">
    <source>
        <dbReference type="ARBA" id="ARBA00004123"/>
    </source>
</evidence>
<comment type="subcellular location">
    <subcellularLocation>
        <location evidence="1">Nucleus</location>
    </subcellularLocation>
</comment>
<dbReference type="VEuPathDB" id="FungiDB:ASPSYDRAFT_38310"/>
<dbReference type="SMART" id="SM00066">
    <property type="entry name" value="GAL4"/>
    <property type="match status" value="1"/>
</dbReference>
<dbReference type="AlphaFoldDB" id="A0A1L9TWC5"/>
<feature type="compositionally biased region" description="Basic and acidic residues" evidence="6">
    <location>
        <begin position="102"/>
        <end position="113"/>
    </location>
</feature>
<dbReference type="PANTHER" id="PTHR37534">
    <property type="entry name" value="TRANSCRIPTIONAL ACTIVATOR PROTEIN UGA3"/>
    <property type="match status" value="1"/>
</dbReference>
<dbReference type="PROSITE" id="PS50048">
    <property type="entry name" value="ZN2_CY6_FUNGAL_2"/>
    <property type="match status" value="1"/>
</dbReference>